<name>A0ABX7NLU7_9BACT</name>
<dbReference type="CDD" id="cd05685">
    <property type="entry name" value="S1_Tex"/>
    <property type="match status" value="1"/>
</dbReference>
<dbReference type="Pfam" id="PF16921">
    <property type="entry name" value="Tex_YqgF"/>
    <property type="match status" value="1"/>
</dbReference>
<dbReference type="InterPro" id="IPR010994">
    <property type="entry name" value="RuvA_2-like"/>
</dbReference>
<organism evidence="5 6">
    <name type="scientific">Pyxidicoccus parkwayensis</name>
    <dbReference type="NCBI Taxonomy" id="2813578"/>
    <lineage>
        <taxon>Bacteria</taxon>
        <taxon>Pseudomonadati</taxon>
        <taxon>Myxococcota</taxon>
        <taxon>Myxococcia</taxon>
        <taxon>Myxococcales</taxon>
        <taxon>Cystobacterineae</taxon>
        <taxon>Myxococcaceae</taxon>
        <taxon>Pyxidicoccus</taxon>
    </lineage>
</organism>
<dbReference type="InterPro" id="IPR032639">
    <property type="entry name" value="Tex_YqgF"/>
</dbReference>
<gene>
    <name evidence="5" type="ORF">JY651_31670</name>
</gene>
<dbReference type="PANTHER" id="PTHR10724">
    <property type="entry name" value="30S RIBOSOMAL PROTEIN S1"/>
    <property type="match status" value="1"/>
</dbReference>
<dbReference type="SUPFAM" id="SSF53098">
    <property type="entry name" value="Ribonuclease H-like"/>
    <property type="match status" value="1"/>
</dbReference>
<dbReference type="SUPFAM" id="SSF158832">
    <property type="entry name" value="Tex N-terminal region-like"/>
    <property type="match status" value="1"/>
</dbReference>
<dbReference type="RefSeq" id="WP_206721411.1">
    <property type="nucleotide sequence ID" value="NZ_CP071090.1"/>
</dbReference>
<dbReference type="InterPro" id="IPR006641">
    <property type="entry name" value="YqgF/RNaseH-like_dom"/>
</dbReference>
<dbReference type="SMART" id="SM00732">
    <property type="entry name" value="YqgFc"/>
    <property type="match status" value="1"/>
</dbReference>
<dbReference type="InterPro" id="IPR003029">
    <property type="entry name" value="S1_domain"/>
</dbReference>
<feature type="region of interest" description="Disordered" evidence="3">
    <location>
        <begin position="716"/>
        <end position="804"/>
    </location>
</feature>
<dbReference type="InterPro" id="IPR023319">
    <property type="entry name" value="Tex-like_HTH_dom_sf"/>
</dbReference>
<dbReference type="SMART" id="SM00278">
    <property type="entry name" value="HhH1"/>
    <property type="match status" value="2"/>
</dbReference>
<dbReference type="InterPro" id="IPR003583">
    <property type="entry name" value="Hlx-hairpin-Hlx_DNA-bd_motif"/>
</dbReference>
<dbReference type="InterPro" id="IPR044146">
    <property type="entry name" value="S1_Tex"/>
</dbReference>
<sequence length="804" mass="86176">MHAYAVELSQELGLRPEQVDRTLALSEEGSTVPFIARYRKEVTGGLDEVQIQTILDRAAERTELDSRRDTILRTIEEQGKLTPALKKALEAAKTRTELEDLYLPYKPKRRTRAAIARERGLEPLADLLWKQEGKRGDDRDAKVRPFVNAEKEVPDLDAALAGARDICAERVSEDATLRREARDVCTKRGALRSDVVPAKKGEPTKFENYYGHEEPVSQAPSHRVLALLRGEEEGVLKVKLNLPDDEVKALLASRVVSKPQALFAQELRAAVEDGWERLMGPSLESELRAELKERADRQAIGVFGENLRHLLLAPPAGARAVLALDPGLRTGIKLAMMDVTGKVVETLTLYSERSADERARAAKLLSAVVQKHKPELIAVGNGTGSREAEGFVKDTLKALGSQVPVVSVSEQGASVYSASEVARDEFPDLDVSLRGAVSIGRRLQDPLAELVKIDPKSIGVGQYQHDVDQGLLKKKLGEVVDSCVNAVGVDVNTASPQLLEHVSGVGPSLAKKLVAHRASKGRFTTRRELLKVSGLGPKTFEQAAGFLRVRGPEPLDSSAVHPERYPVVERMAKDLGVEVGALVGNAALVRKIDAKRYLGPDLGEMTLKDILAELEKPSRDPRGDFTAPQLREDLRTLEDVKEGMVLQGVVTNVTAFGAFVDVGVHQDGLVHVSQLSTKFVKDPSEVVKVGDRLTVRVLTVDLARKRLALSVRAVQEGGAAQSGGAGRPAVGGATGPGRMTERGGGARQDARPSGAGGAGAGGRPSSGAGGAGASGTAGKPAAGSGSGDKKGPEPFNNPFRNLKR</sequence>
<dbReference type="InterPro" id="IPR018974">
    <property type="entry name" value="Tex-like_N"/>
</dbReference>
<dbReference type="PANTHER" id="PTHR10724:SF10">
    <property type="entry name" value="S1 RNA-BINDING DOMAIN-CONTAINING PROTEIN 1"/>
    <property type="match status" value="1"/>
</dbReference>
<dbReference type="Proteomes" id="UP000662747">
    <property type="component" value="Chromosome"/>
</dbReference>
<keyword evidence="1" id="KW-0227">DNA damage</keyword>
<dbReference type="SMART" id="SM00316">
    <property type="entry name" value="S1"/>
    <property type="match status" value="1"/>
</dbReference>
<dbReference type="InterPro" id="IPR023323">
    <property type="entry name" value="Tex-like_dom_sf"/>
</dbReference>
<dbReference type="Gene3D" id="1.10.10.650">
    <property type="entry name" value="RuvA domain 2-like"/>
    <property type="match status" value="1"/>
</dbReference>
<feature type="domain" description="S1 motif" evidence="4">
    <location>
        <begin position="643"/>
        <end position="712"/>
    </location>
</feature>
<dbReference type="Gene3D" id="2.40.50.140">
    <property type="entry name" value="Nucleic acid-binding proteins"/>
    <property type="match status" value="1"/>
</dbReference>
<dbReference type="SUPFAM" id="SSF50249">
    <property type="entry name" value="Nucleic acid-binding proteins"/>
    <property type="match status" value="1"/>
</dbReference>
<reference evidence="5 6" key="1">
    <citation type="submission" date="2021-02" db="EMBL/GenBank/DDBJ databases">
        <title>De Novo genome assembly of isolated myxobacteria.</title>
        <authorList>
            <person name="Stevens D.C."/>
        </authorList>
    </citation>
    <scope>NUCLEOTIDE SEQUENCE [LARGE SCALE GENOMIC DNA]</scope>
    <source>
        <strain evidence="6">SCPEA02</strain>
    </source>
</reference>
<evidence type="ECO:0000313" key="5">
    <source>
        <dbReference type="EMBL" id="QSQ19829.1"/>
    </source>
</evidence>
<dbReference type="Pfam" id="PF00575">
    <property type="entry name" value="S1"/>
    <property type="match status" value="1"/>
</dbReference>
<dbReference type="Pfam" id="PF09371">
    <property type="entry name" value="Tex_N"/>
    <property type="match status" value="1"/>
</dbReference>
<protein>
    <submittedName>
        <fullName evidence="5">RNA-binding transcriptional accessory protein</fullName>
    </submittedName>
</protein>
<dbReference type="Gene3D" id="3.30.420.140">
    <property type="entry name" value="YqgF/RNase H-like domain"/>
    <property type="match status" value="1"/>
</dbReference>
<dbReference type="Pfam" id="PF17674">
    <property type="entry name" value="HHH_9"/>
    <property type="match status" value="1"/>
</dbReference>
<dbReference type="InterPro" id="IPR055179">
    <property type="entry name" value="Tex-like_central_region"/>
</dbReference>
<keyword evidence="2" id="KW-0234">DNA repair</keyword>
<dbReference type="InterPro" id="IPR041692">
    <property type="entry name" value="HHH_9"/>
</dbReference>
<dbReference type="InterPro" id="IPR037027">
    <property type="entry name" value="YqgF/RNaseH-like_dom_sf"/>
</dbReference>
<dbReference type="InterPro" id="IPR012337">
    <property type="entry name" value="RNaseH-like_sf"/>
</dbReference>
<dbReference type="InterPro" id="IPR012340">
    <property type="entry name" value="NA-bd_OB-fold"/>
</dbReference>
<evidence type="ECO:0000256" key="3">
    <source>
        <dbReference type="SAM" id="MobiDB-lite"/>
    </source>
</evidence>
<evidence type="ECO:0000313" key="6">
    <source>
        <dbReference type="Proteomes" id="UP000662747"/>
    </source>
</evidence>
<evidence type="ECO:0000256" key="2">
    <source>
        <dbReference type="ARBA" id="ARBA00023204"/>
    </source>
</evidence>
<dbReference type="EMBL" id="CP071090">
    <property type="protein sequence ID" value="QSQ19829.1"/>
    <property type="molecule type" value="Genomic_DNA"/>
</dbReference>
<dbReference type="InterPro" id="IPR050437">
    <property type="entry name" value="Ribos_protein_bS1-like"/>
</dbReference>
<dbReference type="Pfam" id="PF12836">
    <property type="entry name" value="HHH_3"/>
    <property type="match status" value="1"/>
</dbReference>
<dbReference type="PROSITE" id="PS50126">
    <property type="entry name" value="S1"/>
    <property type="match status" value="1"/>
</dbReference>
<proteinExistence type="predicted"/>
<accession>A0ABX7NLU7</accession>
<evidence type="ECO:0000259" key="4">
    <source>
        <dbReference type="PROSITE" id="PS50126"/>
    </source>
</evidence>
<dbReference type="Gene3D" id="1.10.150.310">
    <property type="entry name" value="Tex RuvX-like domain-like"/>
    <property type="match status" value="1"/>
</dbReference>
<dbReference type="SUPFAM" id="SSF47781">
    <property type="entry name" value="RuvA domain 2-like"/>
    <property type="match status" value="2"/>
</dbReference>
<dbReference type="Pfam" id="PF22706">
    <property type="entry name" value="Tex_central_region"/>
    <property type="match status" value="1"/>
</dbReference>
<feature type="compositionally biased region" description="Gly residues" evidence="3">
    <location>
        <begin position="754"/>
        <end position="775"/>
    </location>
</feature>
<evidence type="ECO:0000256" key="1">
    <source>
        <dbReference type="ARBA" id="ARBA00022763"/>
    </source>
</evidence>
<dbReference type="Gene3D" id="1.10.3500.10">
    <property type="entry name" value="Tex N-terminal region-like"/>
    <property type="match status" value="1"/>
</dbReference>
<keyword evidence="6" id="KW-1185">Reference proteome</keyword>